<evidence type="ECO:0000259" key="4">
    <source>
        <dbReference type="Pfam" id="PF00326"/>
    </source>
</evidence>
<gene>
    <name evidence="5" type="primary">ptpA_2</name>
    <name evidence="5" type="ORF">KOR34_35260</name>
</gene>
<evidence type="ECO:0000256" key="3">
    <source>
        <dbReference type="SAM" id="SignalP"/>
    </source>
</evidence>
<evidence type="ECO:0000256" key="1">
    <source>
        <dbReference type="ARBA" id="ARBA00022801"/>
    </source>
</evidence>
<name>A0A5C5V6V9_9BACT</name>
<sequence precursor="true">MLRKFCFMAAELGLFFALLSVVVSGCSGPSDTGSYPKNADEAPAFDSDAPAEGEGSPEQLTPQVEPLPNATETPPTNETKLQEADMAQRMSDVPLIPRETLFGNPQRAQARLSPDGKWISFMAPVKNPEGYGILNVWVAPVDNLDAAEPVTKDTKRPIGSHSWAYDGKHILYNQDKEGDENFHLYATNVETKETTDLTPVDGVRGELQEASEKFPGELLVGFNDRNPQLHDIYRVNIATAERELVQENPGVAGFLTDDDFNVRLAVNFTQTGGQVWMEPQGEKTDKGYADWKTTEEFSAVDAMNSGPAGFDKTNRVLYYQDSRDRDTSALFSLNLDTGATELIAEDPRADVGGVMAHPTKKTLQAVSFTYSRREWKVLDPSIQADIDFLTDFQDGEFLVTSRTLDDSQWTVAYILDNGPVKFYRYTRPANGGEGERKMHFLFNNRDDLDDYPLVKMHTPVIKSRDGLNLVSYLSLPPGTDPDGDGVPNEPVPMVLDVHGGPWARDGWGLNASHQWLANRGYAVLNVNYRGSTGFGKNFTNAANGEWSGKMHDDLLDAVKWAVDQGIAQEDKIAIMGGSYGGYATLVGMTYTPTVFACGVDIVGPSSLVTLLENAPPYWAPFMPVMKVRVGDWTTEEGRAELLKKSPLTLVDKIERPLLIGQGANDPRVTQVEADQIVDAMQKKHIPVTYVLYPDEGHGFHRPPNNKSFNAVTEAFLAENLDGRFEPIGDAFAGASITVPVGADEVPGLKAELSEEQLKMPEAE</sequence>
<keyword evidence="1 5" id="KW-0378">Hydrolase</keyword>
<dbReference type="GO" id="GO:0006508">
    <property type="term" value="P:proteolysis"/>
    <property type="evidence" value="ECO:0007669"/>
    <property type="project" value="InterPro"/>
</dbReference>
<feature type="compositionally biased region" description="Low complexity" evidence="2">
    <location>
        <begin position="66"/>
        <end position="79"/>
    </location>
</feature>
<dbReference type="InterPro" id="IPR011042">
    <property type="entry name" value="6-blade_b-propeller_TolB-like"/>
</dbReference>
<dbReference type="AlphaFoldDB" id="A0A5C5V6V9"/>
<dbReference type="Gene3D" id="3.40.50.1820">
    <property type="entry name" value="alpha/beta hydrolase"/>
    <property type="match status" value="1"/>
</dbReference>
<evidence type="ECO:0000256" key="2">
    <source>
        <dbReference type="SAM" id="MobiDB-lite"/>
    </source>
</evidence>
<feature type="region of interest" description="Disordered" evidence="2">
    <location>
        <begin position="29"/>
        <end position="87"/>
    </location>
</feature>
<evidence type="ECO:0000313" key="6">
    <source>
        <dbReference type="Proteomes" id="UP000316714"/>
    </source>
</evidence>
<organism evidence="5 6">
    <name type="scientific">Posidoniimonas corsicana</name>
    <dbReference type="NCBI Taxonomy" id="1938618"/>
    <lineage>
        <taxon>Bacteria</taxon>
        <taxon>Pseudomonadati</taxon>
        <taxon>Planctomycetota</taxon>
        <taxon>Planctomycetia</taxon>
        <taxon>Pirellulales</taxon>
        <taxon>Lacipirellulaceae</taxon>
        <taxon>Posidoniimonas</taxon>
    </lineage>
</organism>
<feature type="domain" description="Peptidase S9 prolyl oligopeptidase catalytic" evidence="4">
    <location>
        <begin position="509"/>
        <end position="721"/>
    </location>
</feature>
<reference evidence="5 6" key="1">
    <citation type="submission" date="2019-02" db="EMBL/GenBank/DDBJ databases">
        <title>Deep-cultivation of Planctomycetes and their phenomic and genomic characterization uncovers novel biology.</title>
        <authorList>
            <person name="Wiegand S."/>
            <person name="Jogler M."/>
            <person name="Boedeker C."/>
            <person name="Pinto D."/>
            <person name="Vollmers J."/>
            <person name="Rivas-Marin E."/>
            <person name="Kohn T."/>
            <person name="Peeters S.H."/>
            <person name="Heuer A."/>
            <person name="Rast P."/>
            <person name="Oberbeckmann S."/>
            <person name="Bunk B."/>
            <person name="Jeske O."/>
            <person name="Meyerdierks A."/>
            <person name="Storesund J.E."/>
            <person name="Kallscheuer N."/>
            <person name="Luecker S."/>
            <person name="Lage O.M."/>
            <person name="Pohl T."/>
            <person name="Merkel B.J."/>
            <person name="Hornburger P."/>
            <person name="Mueller R.-W."/>
            <person name="Bruemmer F."/>
            <person name="Labrenz M."/>
            <person name="Spormann A.M."/>
            <person name="Op Den Camp H."/>
            <person name="Overmann J."/>
            <person name="Amann R."/>
            <person name="Jetten M.S.M."/>
            <person name="Mascher T."/>
            <person name="Medema M.H."/>
            <person name="Devos D.P."/>
            <person name="Kaster A.-K."/>
            <person name="Ovreas L."/>
            <person name="Rohde M."/>
            <person name="Galperin M.Y."/>
            <person name="Jogler C."/>
        </authorList>
    </citation>
    <scope>NUCLEOTIDE SEQUENCE [LARGE SCALE GENOMIC DNA]</scope>
    <source>
        <strain evidence="5 6">KOR34</strain>
    </source>
</reference>
<dbReference type="Proteomes" id="UP000316714">
    <property type="component" value="Unassembled WGS sequence"/>
</dbReference>
<feature type="chain" id="PRO_5022825583" evidence="3">
    <location>
        <begin position="26"/>
        <end position="763"/>
    </location>
</feature>
<dbReference type="PANTHER" id="PTHR42776">
    <property type="entry name" value="SERINE PEPTIDASE S9 FAMILY MEMBER"/>
    <property type="match status" value="1"/>
</dbReference>
<dbReference type="InterPro" id="IPR029058">
    <property type="entry name" value="AB_hydrolase_fold"/>
</dbReference>
<dbReference type="SUPFAM" id="SSF82171">
    <property type="entry name" value="DPP6 N-terminal domain-like"/>
    <property type="match status" value="1"/>
</dbReference>
<dbReference type="SUPFAM" id="SSF53474">
    <property type="entry name" value="alpha/beta-Hydrolases"/>
    <property type="match status" value="1"/>
</dbReference>
<dbReference type="EC" id="3.4.14.12" evidence="5"/>
<dbReference type="PANTHER" id="PTHR42776:SF27">
    <property type="entry name" value="DIPEPTIDYL PEPTIDASE FAMILY MEMBER 6"/>
    <property type="match status" value="1"/>
</dbReference>
<dbReference type="RefSeq" id="WP_228714681.1">
    <property type="nucleotide sequence ID" value="NZ_SIHJ01000002.1"/>
</dbReference>
<dbReference type="GO" id="GO:0004252">
    <property type="term" value="F:serine-type endopeptidase activity"/>
    <property type="evidence" value="ECO:0007669"/>
    <property type="project" value="TreeGrafter"/>
</dbReference>
<proteinExistence type="predicted"/>
<dbReference type="InterPro" id="IPR001375">
    <property type="entry name" value="Peptidase_S9_cat"/>
</dbReference>
<dbReference type="Pfam" id="PF00326">
    <property type="entry name" value="Peptidase_S9"/>
    <property type="match status" value="1"/>
</dbReference>
<keyword evidence="6" id="KW-1185">Reference proteome</keyword>
<dbReference type="EMBL" id="SIHJ01000002">
    <property type="protein sequence ID" value="TWT33693.1"/>
    <property type="molecule type" value="Genomic_DNA"/>
</dbReference>
<feature type="signal peptide" evidence="3">
    <location>
        <begin position="1"/>
        <end position="25"/>
    </location>
</feature>
<comment type="caution">
    <text evidence="5">The sequence shown here is derived from an EMBL/GenBank/DDBJ whole genome shotgun (WGS) entry which is preliminary data.</text>
</comment>
<evidence type="ECO:0000313" key="5">
    <source>
        <dbReference type="EMBL" id="TWT33693.1"/>
    </source>
</evidence>
<protein>
    <submittedName>
        <fullName evidence="5">Prolyl tripeptidyl peptidase</fullName>
        <ecNumber evidence="5">3.4.14.12</ecNumber>
    </submittedName>
</protein>
<accession>A0A5C5V6V9</accession>
<dbReference type="Gene3D" id="2.120.10.30">
    <property type="entry name" value="TolB, C-terminal domain"/>
    <property type="match status" value="1"/>
</dbReference>
<keyword evidence="3" id="KW-0732">Signal</keyword>
<dbReference type="PROSITE" id="PS51257">
    <property type="entry name" value="PROKAR_LIPOPROTEIN"/>
    <property type="match status" value="1"/>
</dbReference>